<dbReference type="EMBL" id="BNJQ01000025">
    <property type="protein sequence ID" value="GHP09442.1"/>
    <property type="molecule type" value="Genomic_DNA"/>
</dbReference>
<gene>
    <name evidence="2" type="ORF">PPROV_000817700</name>
</gene>
<accession>A0A830HQY7</accession>
<name>A0A830HQY7_9CHLO</name>
<reference evidence="2" key="1">
    <citation type="submission" date="2020-10" db="EMBL/GenBank/DDBJ databases">
        <title>Unveiling of a novel bifunctional photoreceptor, Dualchrome1, isolated from a cosmopolitan green alga.</title>
        <authorList>
            <person name="Suzuki S."/>
            <person name="Kawachi M."/>
        </authorList>
    </citation>
    <scope>NUCLEOTIDE SEQUENCE</scope>
    <source>
        <strain evidence="2">NIES 2893</strain>
    </source>
</reference>
<feature type="compositionally biased region" description="Low complexity" evidence="1">
    <location>
        <begin position="20"/>
        <end position="40"/>
    </location>
</feature>
<evidence type="ECO:0000313" key="2">
    <source>
        <dbReference type="EMBL" id="GHP09442.1"/>
    </source>
</evidence>
<evidence type="ECO:0000256" key="1">
    <source>
        <dbReference type="SAM" id="MobiDB-lite"/>
    </source>
</evidence>
<dbReference type="Proteomes" id="UP000660262">
    <property type="component" value="Unassembled WGS sequence"/>
</dbReference>
<dbReference type="AlphaFoldDB" id="A0A830HQY7"/>
<evidence type="ECO:0008006" key="4">
    <source>
        <dbReference type="Google" id="ProtNLM"/>
    </source>
</evidence>
<sequence length="337" mass="35751">MSAHASTPCRSRAFHSVHCSSKGFGAAPSSSSSSSQPKSKSSSRGKKKSGRSKESKSLVDAENIGTPPTSFALARSSARRLLATDCTSKQNLRVSVELPLRDSSPKAVADVVARILLPDEDNQKCILTRGVDALVLFRTNEAAQRFLDDVPSSLANDVNALAFSDAAGEGSAADDLSPPAVLVMAGWTPSQFLEDKDEALALLEEASGARREEGRSLTNLVVILDGSPVNDEEKKALDETMWPVYSYFPVEAALPFPLMGQTVRAAILCESGTWATFAESPNEGKTWTRTSTSNTRPNDTDVELVLMNAAAARSAVTNAAKKGKGVFDNLFGGGKKP</sequence>
<proteinExistence type="predicted"/>
<feature type="compositionally biased region" description="Basic residues" evidence="1">
    <location>
        <begin position="41"/>
        <end position="50"/>
    </location>
</feature>
<comment type="caution">
    <text evidence="2">The sequence shown here is derived from an EMBL/GenBank/DDBJ whole genome shotgun (WGS) entry which is preliminary data.</text>
</comment>
<organism evidence="2 3">
    <name type="scientific">Pycnococcus provasolii</name>
    <dbReference type="NCBI Taxonomy" id="41880"/>
    <lineage>
        <taxon>Eukaryota</taxon>
        <taxon>Viridiplantae</taxon>
        <taxon>Chlorophyta</taxon>
        <taxon>Pseudoscourfieldiophyceae</taxon>
        <taxon>Pseudoscourfieldiales</taxon>
        <taxon>Pycnococcaceae</taxon>
        <taxon>Pycnococcus</taxon>
    </lineage>
</organism>
<keyword evidence="3" id="KW-1185">Reference proteome</keyword>
<protein>
    <recommendedName>
        <fullName evidence="4">DUF1995 domain-containing protein</fullName>
    </recommendedName>
</protein>
<feature type="region of interest" description="Disordered" evidence="1">
    <location>
        <begin position="20"/>
        <end position="63"/>
    </location>
</feature>
<evidence type="ECO:0000313" key="3">
    <source>
        <dbReference type="Proteomes" id="UP000660262"/>
    </source>
</evidence>